<dbReference type="Pfam" id="PF00231">
    <property type="entry name" value="ATP-synt"/>
    <property type="match status" value="1"/>
</dbReference>
<dbReference type="GO" id="GO:0045259">
    <property type="term" value="C:proton-transporting ATP synthase complex"/>
    <property type="evidence" value="ECO:0007669"/>
    <property type="project" value="UniProtKB-KW"/>
</dbReference>
<gene>
    <name evidence="11" type="ORF">ENW96_13305</name>
</gene>
<keyword evidence="9" id="KW-0066">ATP synthesis</keyword>
<comment type="similarity">
    <text evidence="3">Belongs to the ATPase gamma chain family.</text>
</comment>
<evidence type="ECO:0000313" key="11">
    <source>
        <dbReference type="EMBL" id="HGF35333.1"/>
    </source>
</evidence>
<evidence type="ECO:0000256" key="6">
    <source>
        <dbReference type="ARBA" id="ARBA00023065"/>
    </source>
</evidence>
<evidence type="ECO:0000256" key="5">
    <source>
        <dbReference type="ARBA" id="ARBA00022781"/>
    </source>
</evidence>
<keyword evidence="8" id="KW-0139">CF(1)</keyword>
<keyword evidence="4" id="KW-0813">Transport</keyword>
<evidence type="ECO:0000256" key="4">
    <source>
        <dbReference type="ARBA" id="ARBA00022448"/>
    </source>
</evidence>
<dbReference type="Gene3D" id="1.10.287.80">
    <property type="entry name" value="ATP synthase, gamma subunit, helix hairpin domain"/>
    <property type="match status" value="1"/>
</dbReference>
<reference evidence="11" key="1">
    <citation type="journal article" date="2020" name="mSystems">
        <title>Genome- and Community-Level Interaction Insights into Carbon Utilization and Element Cycling Functions of Hydrothermarchaeota in Hydrothermal Sediment.</title>
        <authorList>
            <person name="Zhou Z."/>
            <person name="Liu Y."/>
            <person name="Xu W."/>
            <person name="Pan J."/>
            <person name="Luo Z.H."/>
            <person name="Li M."/>
        </authorList>
    </citation>
    <scope>NUCLEOTIDE SEQUENCE [LARGE SCALE GENOMIC DNA]</scope>
    <source>
        <strain evidence="11">SpSt-897</strain>
    </source>
</reference>
<evidence type="ECO:0000256" key="3">
    <source>
        <dbReference type="ARBA" id="ARBA00007681"/>
    </source>
</evidence>
<organism evidence="11">
    <name type="scientific">Desulfobacca acetoxidans</name>
    <dbReference type="NCBI Taxonomy" id="60893"/>
    <lineage>
        <taxon>Bacteria</taxon>
        <taxon>Pseudomonadati</taxon>
        <taxon>Thermodesulfobacteriota</taxon>
        <taxon>Desulfobaccia</taxon>
        <taxon>Desulfobaccales</taxon>
        <taxon>Desulfobaccaceae</taxon>
        <taxon>Desulfobacca</taxon>
    </lineage>
</organism>
<dbReference type="SUPFAM" id="SSF52943">
    <property type="entry name" value="ATP synthase (F1-ATPase), gamma subunit"/>
    <property type="match status" value="1"/>
</dbReference>
<dbReference type="PANTHER" id="PTHR11693:SF22">
    <property type="entry name" value="ATP SYNTHASE SUBUNIT GAMMA, MITOCHONDRIAL"/>
    <property type="match status" value="1"/>
</dbReference>
<dbReference type="PANTHER" id="PTHR11693">
    <property type="entry name" value="ATP SYNTHASE GAMMA CHAIN"/>
    <property type="match status" value="1"/>
</dbReference>
<comment type="subcellular location">
    <subcellularLocation>
        <location evidence="2">Membrane</location>
        <topology evidence="2">Peripheral membrane protein</topology>
    </subcellularLocation>
</comment>
<comment type="caution">
    <text evidence="11">The sequence shown here is derived from an EMBL/GenBank/DDBJ whole genome shotgun (WGS) entry which is preliminary data.</text>
</comment>
<accession>A0A7C3ZCA0</accession>
<comment type="function">
    <text evidence="1">Produces ATP from ADP in the presence of a proton gradient across the membrane. The gamma chain is believed to be important in regulating ATPase activity and the flow of protons through the CF(0) complex.</text>
</comment>
<evidence type="ECO:0000256" key="1">
    <source>
        <dbReference type="ARBA" id="ARBA00003456"/>
    </source>
</evidence>
<dbReference type="InterPro" id="IPR000131">
    <property type="entry name" value="ATP_synth_F1_gsu"/>
</dbReference>
<evidence type="ECO:0000256" key="10">
    <source>
        <dbReference type="SAM" id="Coils"/>
    </source>
</evidence>
<dbReference type="CDD" id="cd12151">
    <property type="entry name" value="F1-ATPase_gamma"/>
    <property type="match status" value="1"/>
</dbReference>
<evidence type="ECO:0000256" key="9">
    <source>
        <dbReference type="ARBA" id="ARBA00023310"/>
    </source>
</evidence>
<keyword evidence="7" id="KW-0472">Membrane</keyword>
<name>A0A7C3ZCA0_9BACT</name>
<keyword evidence="6" id="KW-0406">Ion transport</keyword>
<dbReference type="AlphaFoldDB" id="A0A7C3ZCA0"/>
<dbReference type="NCBIfam" id="TIGR03323">
    <property type="entry name" value="alt_F1F0_F1_gam"/>
    <property type="match status" value="1"/>
</dbReference>
<dbReference type="InterPro" id="IPR017709">
    <property type="entry name" value="Alt_ATP_synth_F1_gsu"/>
</dbReference>
<keyword evidence="5" id="KW-0375">Hydrogen ion transport</keyword>
<dbReference type="InterPro" id="IPR035968">
    <property type="entry name" value="ATP_synth_F1_ATPase_gsu"/>
</dbReference>
<evidence type="ECO:0000256" key="7">
    <source>
        <dbReference type="ARBA" id="ARBA00023136"/>
    </source>
</evidence>
<sequence length="296" mass="33100">METIESLRRKIEVSQELQEVVKTMKTIATVSIRQFDKAVASLRQFSHTIELGLQIAMRGHQEERLQARPAPGRRLGAILFGSELGMCGQFNESVVSFALDKFNELQVAKQDRAIIAVGARVVSRLEEAGEQAESYFPVPGSVSGITSQVQELLLKIEAWQCPGGTGRIMLFHHQLISGAAYRPQAVTLLPIDLDWLEGLGQRPWPSRVLPTYTLARPRLVYALLGQHLFISLYRAFAESLASENAARLAAMQAAENNIEDRLKELRLHYTQLRQSTITEELLDIVAGFEALTRNSY</sequence>
<dbReference type="Gene3D" id="3.40.1380.10">
    <property type="match status" value="1"/>
</dbReference>
<dbReference type="EMBL" id="DTMF01000318">
    <property type="protein sequence ID" value="HGF35333.1"/>
    <property type="molecule type" value="Genomic_DNA"/>
</dbReference>
<feature type="coiled-coil region" evidence="10">
    <location>
        <begin position="248"/>
        <end position="275"/>
    </location>
</feature>
<proteinExistence type="inferred from homology"/>
<evidence type="ECO:0000256" key="8">
    <source>
        <dbReference type="ARBA" id="ARBA00023196"/>
    </source>
</evidence>
<keyword evidence="10" id="KW-0175">Coiled coil</keyword>
<protein>
    <submittedName>
        <fullName evidence="11">F0F1 ATP synthase subunit gamma</fullName>
    </submittedName>
</protein>
<dbReference type="GO" id="GO:0046933">
    <property type="term" value="F:proton-transporting ATP synthase activity, rotational mechanism"/>
    <property type="evidence" value="ECO:0007669"/>
    <property type="project" value="InterPro"/>
</dbReference>
<dbReference type="PRINTS" id="PR00126">
    <property type="entry name" value="ATPASEGAMMA"/>
</dbReference>
<evidence type="ECO:0000256" key="2">
    <source>
        <dbReference type="ARBA" id="ARBA00004170"/>
    </source>
</evidence>